<gene>
    <name evidence="3" type="ORF">PM02_11270</name>
</gene>
<dbReference type="STRING" id="83219.PM02_11270"/>
<dbReference type="EMBL" id="JEMU01000008">
    <property type="protein sequence ID" value="KAJ03033.1"/>
    <property type="molecule type" value="Genomic_DNA"/>
</dbReference>
<organism evidence="3 4">
    <name type="scientific">Sulfitobacter mediterraneus</name>
    <dbReference type="NCBI Taxonomy" id="83219"/>
    <lineage>
        <taxon>Bacteria</taxon>
        <taxon>Pseudomonadati</taxon>
        <taxon>Pseudomonadota</taxon>
        <taxon>Alphaproteobacteria</taxon>
        <taxon>Rhodobacterales</taxon>
        <taxon>Roseobacteraceae</taxon>
        <taxon>Sulfitobacter</taxon>
    </lineage>
</organism>
<dbReference type="eggNOG" id="COG2931">
    <property type="taxonomic scope" value="Bacteria"/>
</dbReference>
<sequence>MTPVISVVVGGGRHGCDKPEKGYRMTLNAYRTTGATSAGLSQPGFAQYPPAQRGGRGTSSVPMRSFEIAALRKDGSLFIGQDRAPALSLFESAFSAFARGTVIQTESGGIAVEDLQPGDMVNTSSGEPAKVIWIGSSSFVPADAGRRMPLLRIMADSFGPARPSSFLTVGPGARILKTPHHLRGEAGETKLLTPVREFVDGVNVIEVVPPTPVRLFHICLSRHAAINVGGLEMETFHPGAQAMRATSSSLRDRFLEMFPQIDTLSDFGPLAHPRAPEIGVDADTVMGLQA</sequence>
<dbReference type="AlphaFoldDB" id="A0A061STN7"/>
<dbReference type="InterPro" id="IPR028992">
    <property type="entry name" value="Hedgehog/Intein_dom"/>
</dbReference>
<dbReference type="SUPFAM" id="SSF51294">
    <property type="entry name" value="Hedgehog/intein (Hint) domain"/>
    <property type="match status" value="2"/>
</dbReference>
<dbReference type="Proteomes" id="UP000027337">
    <property type="component" value="Unassembled WGS sequence"/>
</dbReference>
<name>A0A061STN7_9RHOB</name>
<evidence type="ECO:0000313" key="4">
    <source>
        <dbReference type="Proteomes" id="UP000027337"/>
    </source>
</evidence>
<evidence type="ECO:0000259" key="2">
    <source>
        <dbReference type="Pfam" id="PF13403"/>
    </source>
</evidence>
<protein>
    <recommendedName>
        <fullName evidence="2">Hedgehog/Intein (Hint) domain-containing protein</fullName>
    </recommendedName>
</protein>
<dbReference type="Pfam" id="PF13403">
    <property type="entry name" value="Hint_2"/>
    <property type="match status" value="1"/>
</dbReference>
<feature type="domain" description="Hedgehog/Intein (Hint)" evidence="2">
    <location>
        <begin position="96"/>
        <end position="239"/>
    </location>
</feature>
<dbReference type="InterPro" id="IPR036844">
    <property type="entry name" value="Hint_dom_sf"/>
</dbReference>
<feature type="region of interest" description="Disordered" evidence="1">
    <location>
        <begin position="41"/>
        <end position="60"/>
    </location>
</feature>
<evidence type="ECO:0000313" key="3">
    <source>
        <dbReference type="EMBL" id="KAJ03033.1"/>
    </source>
</evidence>
<proteinExistence type="predicted"/>
<comment type="caution">
    <text evidence="3">The sequence shown here is derived from an EMBL/GenBank/DDBJ whole genome shotgun (WGS) entry which is preliminary data.</text>
</comment>
<accession>A0A061STN7</accession>
<keyword evidence="4" id="KW-1185">Reference proteome</keyword>
<evidence type="ECO:0000256" key="1">
    <source>
        <dbReference type="SAM" id="MobiDB-lite"/>
    </source>
</evidence>
<reference evidence="3 4" key="1">
    <citation type="journal article" date="2014" name="Genome Announc.">
        <title>Draft Genome Sequences of Two Isolates of the Roseobacter Group, Sulfitobacter sp. Strains 3SOLIMAR09 and 1FIGIMAR09, from Harbors of Mallorca Island (Mediterranean Sea).</title>
        <authorList>
            <person name="Mas-Llado M."/>
            <person name="Pina-Villalonga J.M."/>
            <person name="Brunet-Galmes I."/>
            <person name="Nogales B."/>
            <person name="Bosch R."/>
        </authorList>
    </citation>
    <scope>NUCLEOTIDE SEQUENCE [LARGE SCALE GENOMIC DNA]</scope>
    <source>
        <strain evidence="3 4">1FIGIMAR09</strain>
    </source>
</reference>